<proteinExistence type="predicted"/>
<dbReference type="PANTHER" id="PTHR18843">
    <property type="entry name" value="TORSIN-1A-INTERACTING PROTEIN"/>
    <property type="match status" value="1"/>
</dbReference>
<evidence type="ECO:0000256" key="1">
    <source>
        <dbReference type="ARBA" id="ARBA00004370"/>
    </source>
</evidence>
<dbReference type="GO" id="GO:0001671">
    <property type="term" value="F:ATPase activator activity"/>
    <property type="evidence" value="ECO:0007669"/>
    <property type="project" value="InterPro"/>
</dbReference>
<dbReference type="OrthoDB" id="6258998at2759"/>
<sequence>MCDQNNLGTGGPPYKPSARKSIHNHENCIFADCNRIMGRYGLKSRYNEQPKTKDTSIQEGIDVVDNVMSKPVHQSSPLHMNTKGRRNSLHTPDKNDEDVSSDSKLLAKSLPANMPSYYSDEYVTHQSLPSDFYKGHDDSSPSLTRTPNDSRSYRHDSFETRHFNRREELSLREEAKQHSDKKYLGVLLPICGLISLAVAVYYGEIFNIAQVHSKNVYDEITFSQEIGNLGEKYQIGEQPLLELQTGITTISERNDSGSFIFVYNRRLQLNHIQFNNFIEDIALAAAKYLRNNSMPSGPTIVHSSQLNMKSHSELMNTYRHDIAKTGVMLVKDMDMIPSYLAMAFHYFCDEYNPLVSKAAIFFTLNLESCAEKSSEKLRPTYQDIEKCLTNKWNAIPEDNIKPLLTRVVNVIIDLSGIS</sequence>
<feature type="region of interest" description="Disordered" evidence="5">
    <location>
        <begin position="129"/>
        <end position="159"/>
    </location>
</feature>
<protein>
    <submittedName>
        <fullName evidence="7">Uncharacterized protein</fullName>
    </submittedName>
</protein>
<evidence type="ECO:0000256" key="4">
    <source>
        <dbReference type="ARBA" id="ARBA00023136"/>
    </source>
</evidence>
<dbReference type="EMBL" id="OU893341">
    <property type="protein sequence ID" value="CAG9783158.1"/>
    <property type="molecule type" value="Genomic_DNA"/>
</dbReference>
<accession>A0A9N9WA40</accession>
<dbReference type="Gene3D" id="3.40.50.12190">
    <property type="match status" value="1"/>
</dbReference>
<dbReference type="GO" id="GO:0061024">
    <property type="term" value="P:membrane organization"/>
    <property type="evidence" value="ECO:0007669"/>
    <property type="project" value="TreeGrafter"/>
</dbReference>
<gene>
    <name evidence="7" type="ORF">DIATSA_LOCUS1351</name>
</gene>
<name>A0A9N9WA40_9NEOP</name>
<feature type="transmembrane region" description="Helical" evidence="6">
    <location>
        <begin position="183"/>
        <end position="203"/>
    </location>
</feature>
<organism evidence="7 8">
    <name type="scientific">Diatraea saccharalis</name>
    <name type="common">sugarcane borer</name>
    <dbReference type="NCBI Taxonomy" id="40085"/>
    <lineage>
        <taxon>Eukaryota</taxon>
        <taxon>Metazoa</taxon>
        <taxon>Ecdysozoa</taxon>
        <taxon>Arthropoda</taxon>
        <taxon>Hexapoda</taxon>
        <taxon>Insecta</taxon>
        <taxon>Pterygota</taxon>
        <taxon>Neoptera</taxon>
        <taxon>Endopterygota</taxon>
        <taxon>Lepidoptera</taxon>
        <taxon>Glossata</taxon>
        <taxon>Ditrysia</taxon>
        <taxon>Pyraloidea</taxon>
        <taxon>Crambidae</taxon>
        <taxon>Crambinae</taxon>
        <taxon>Diatraea</taxon>
    </lineage>
</organism>
<keyword evidence="4 6" id="KW-0472">Membrane</keyword>
<evidence type="ECO:0000313" key="7">
    <source>
        <dbReference type="EMBL" id="CAG9783158.1"/>
    </source>
</evidence>
<dbReference type="InterPro" id="IPR038599">
    <property type="entry name" value="LAP1C-like_C_sf"/>
</dbReference>
<reference evidence="7" key="2">
    <citation type="submission" date="2022-10" db="EMBL/GenBank/DDBJ databases">
        <authorList>
            <consortium name="ENA_rothamsted_submissions"/>
            <consortium name="culmorum"/>
            <person name="King R."/>
        </authorList>
    </citation>
    <scope>NUCLEOTIDE SEQUENCE</scope>
</reference>
<dbReference type="GO" id="GO:0016020">
    <property type="term" value="C:membrane"/>
    <property type="evidence" value="ECO:0007669"/>
    <property type="project" value="UniProtKB-SubCell"/>
</dbReference>
<dbReference type="Proteomes" id="UP001153714">
    <property type="component" value="Chromosome 10"/>
</dbReference>
<evidence type="ECO:0000256" key="2">
    <source>
        <dbReference type="ARBA" id="ARBA00022692"/>
    </source>
</evidence>
<evidence type="ECO:0000313" key="8">
    <source>
        <dbReference type="Proteomes" id="UP001153714"/>
    </source>
</evidence>
<evidence type="ECO:0000256" key="3">
    <source>
        <dbReference type="ARBA" id="ARBA00022989"/>
    </source>
</evidence>
<dbReference type="PANTHER" id="PTHR18843:SF7">
    <property type="entry name" value="LAMINA-ASSOCIATED POLYPEPTIDE 1B ISOFORM 1-RELATED"/>
    <property type="match status" value="1"/>
</dbReference>
<evidence type="ECO:0000256" key="6">
    <source>
        <dbReference type="SAM" id="Phobius"/>
    </source>
</evidence>
<reference evidence="7" key="1">
    <citation type="submission" date="2021-12" db="EMBL/GenBank/DDBJ databases">
        <authorList>
            <person name="King R."/>
        </authorList>
    </citation>
    <scope>NUCLEOTIDE SEQUENCE</scope>
</reference>
<feature type="compositionally biased region" description="Polar residues" evidence="5">
    <location>
        <begin position="140"/>
        <end position="150"/>
    </location>
</feature>
<feature type="region of interest" description="Disordered" evidence="5">
    <location>
        <begin position="72"/>
        <end position="103"/>
    </location>
</feature>
<dbReference type="AlphaFoldDB" id="A0A9N9WA40"/>
<keyword evidence="8" id="KW-1185">Reference proteome</keyword>
<evidence type="ECO:0000256" key="5">
    <source>
        <dbReference type="SAM" id="MobiDB-lite"/>
    </source>
</evidence>
<keyword evidence="2 6" id="KW-0812">Transmembrane</keyword>
<dbReference type="InterPro" id="IPR008662">
    <property type="entry name" value="TOIP1/2"/>
</dbReference>
<comment type="subcellular location">
    <subcellularLocation>
        <location evidence="1">Membrane</location>
    </subcellularLocation>
</comment>
<keyword evidence="3 6" id="KW-1133">Transmembrane helix</keyword>